<keyword evidence="5" id="KW-1185">Reference proteome</keyword>
<feature type="domain" description="SpaA-like prealbumin fold" evidence="3">
    <location>
        <begin position="410"/>
        <end position="515"/>
    </location>
</feature>
<dbReference type="Pfam" id="PF17802">
    <property type="entry name" value="SpaA"/>
    <property type="match status" value="1"/>
</dbReference>
<dbReference type="EMBL" id="CP037940">
    <property type="protein sequence ID" value="QBO34969.1"/>
    <property type="molecule type" value="Genomic_DNA"/>
</dbReference>
<gene>
    <name evidence="4" type="ORF">EQG49_00170</name>
</gene>
<feature type="chain" id="PRO_5038391697" description="SpaA-like prealbumin fold domain-containing protein" evidence="2">
    <location>
        <begin position="22"/>
        <end position="574"/>
    </location>
</feature>
<evidence type="ECO:0000259" key="3">
    <source>
        <dbReference type="Pfam" id="PF17802"/>
    </source>
</evidence>
<feature type="signal peptide" evidence="2">
    <location>
        <begin position="1"/>
        <end position="21"/>
    </location>
</feature>
<accession>A0A4P6YQT3</accession>
<dbReference type="InterPro" id="IPR041033">
    <property type="entry name" value="SpaA_PFL_dom_1"/>
</dbReference>
<dbReference type="KEGG" id="wei:EQG49_00170"/>
<dbReference type="Gene3D" id="2.60.40.740">
    <property type="match status" value="1"/>
</dbReference>
<dbReference type="AlphaFoldDB" id="A0A4P6YQT3"/>
<dbReference type="InterPro" id="IPR013783">
    <property type="entry name" value="Ig-like_fold"/>
</dbReference>
<evidence type="ECO:0000313" key="4">
    <source>
        <dbReference type="EMBL" id="QBO34969.1"/>
    </source>
</evidence>
<name>A0A4P6YQT3_9LACO</name>
<dbReference type="OrthoDB" id="3199332at2"/>
<dbReference type="Proteomes" id="UP000292886">
    <property type="component" value="Chromosome"/>
</dbReference>
<dbReference type="NCBIfam" id="NF033902">
    <property type="entry name" value="iso_D2_wall_anc"/>
    <property type="match status" value="1"/>
</dbReference>
<evidence type="ECO:0000313" key="5">
    <source>
        <dbReference type="Proteomes" id="UP000292886"/>
    </source>
</evidence>
<proteinExistence type="predicted"/>
<keyword evidence="1" id="KW-1133">Transmembrane helix</keyword>
<dbReference type="RefSeq" id="WP_133362049.1">
    <property type="nucleotide sequence ID" value="NZ_CP037940.1"/>
</dbReference>
<organism evidence="4 5">
    <name type="scientific">Periweissella cryptocerci</name>
    <dbReference type="NCBI Taxonomy" id="2506420"/>
    <lineage>
        <taxon>Bacteria</taxon>
        <taxon>Bacillati</taxon>
        <taxon>Bacillota</taxon>
        <taxon>Bacilli</taxon>
        <taxon>Lactobacillales</taxon>
        <taxon>Lactobacillaceae</taxon>
        <taxon>Periweissella</taxon>
    </lineage>
</organism>
<evidence type="ECO:0000256" key="2">
    <source>
        <dbReference type="SAM" id="SignalP"/>
    </source>
</evidence>
<dbReference type="Gene3D" id="2.60.40.10">
    <property type="entry name" value="Immunoglobulins"/>
    <property type="match status" value="2"/>
</dbReference>
<keyword evidence="1" id="KW-0812">Transmembrane</keyword>
<evidence type="ECO:0000256" key="1">
    <source>
        <dbReference type="SAM" id="Phobius"/>
    </source>
</evidence>
<reference evidence="5" key="1">
    <citation type="submission" date="2019-03" db="EMBL/GenBank/DDBJ databases">
        <title>Weissella sp. 26KH-42 Genome sequencing.</title>
        <authorList>
            <person name="Heo J."/>
            <person name="Kim S.-J."/>
            <person name="Kim J.-S."/>
            <person name="Hong S.-B."/>
            <person name="Kwon S.-W."/>
        </authorList>
    </citation>
    <scope>NUCLEOTIDE SEQUENCE [LARGE SCALE GENOMIC DNA]</scope>
    <source>
        <strain evidence="5">26KH-42</strain>
    </source>
</reference>
<dbReference type="InterPro" id="IPR048052">
    <property type="entry name" value="FM1-like"/>
</dbReference>
<feature type="transmembrane region" description="Helical" evidence="1">
    <location>
        <begin position="539"/>
        <end position="558"/>
    </location>
</feature>
<keyword evidence="1" id="KW-0472">Membrane</keyword>
<protein>
    <recommendedName>
        <fullName evidence="3">SpaA-like prealbumin fold domain-containing protein</fullName>
    </recommendedName>
</protein>
<keyword evidence="2" id="KW-0732">Signal</keyword>
<sequence>MQPKKIAARFLVSAAVLGVFASSTAPIAVPFFGTTTASAASDVRDDTSERSITVHKYQRGTTATTDGETTAGIGNEKGIDGAKPLANVPFVTVKIAPATGKTGSDIDLSKLESGADLAAITAGETAGNYTVVGASTNYTGKTDEDGSYKFELGTGKAADGYYITSELASKSVKAPHAPTLVALPRTIDDKLVYDVQLNPKNDIVNDLSVNKFIENSKLEGAYAGSTKTYTFAANAPAGLSDSINGSIVTAKKFELLDALNANLSYAGNLKFAVGKVSDGDTELSTATPISLNAGTDYTIAAPTGFGGVLKIDFTSAGMTKVANAVATTGEDAKLLTSFDTTVKADSKLTGLIANYLTVDYTNANGVEMDKTTVPGTPTFTQDTPVPDPLYPKTTVTENVPEIALGGFDGVKEDEKSKEPIAGAKFKIAASQADATAGNYLRYKSATDETILTPKDSGYAAGTDIELTSNADGEFSLGGLSVDGKLGTDYFVVETHAPKGYDRISDPVKVHVTIATLDGKVDQEFLDAKQTILPMTGTNLALAGLALVAIVGAGGAFILNKNNKSIDAALDELTD</sequence>